<dbReference type="Proteomes" id="UP001056778">
    <property type="component" value="Chromosome 2"/>
</dbReference>
<organism evidence="1 2">
    <name type="scientific">Holotrichia oblita</name>
    <name type="common">Chafer beetle</name>
    <dbReference type="NCBI Taxonomy" id="644536"/>
    <lineage>
        <taxon>Eukaryota</taxon>
        <taxon>Metazoa</taxon>
        <taxon>Ecdysozoa</taxon>
        <taxon>Arthropoda</taxon>
        <taxon>Hexapoda</taxon>
        <taxon>Insecta</taxon>
        <taxon>Pterygota</taxon>
        <taxon>Neoptera</taxon>
        <taxon>Endopterygota</taxon>
        <taxon>Coleoptera</taxon>
        <taxon>Polyphaga</taxon>
        <taxon>Scarabaeiformia</taxon>
        <taxon>Scarabaeidae</taxon>
        <taxon>Melolonthinae</taxon>
        <taxon>Holotrichia</taxon>
    </lineage>
</organism>
<evidence type="ECO:0000313" key="2">
    <source>
        <dbReference type="Proteomes" id="UP001056778"/>
    </source>
</evidence>
<accession>A0ACB9TPM3</accession>
<protein>
    <submittedName>
        <fullName evidence="1">Group ii pyridoxal-5-phosphate decarboxylase</fullName>
    </submittedName>
</protein>
<comment type="caution">
    <text evidence="1">The sequence shown here is derived from an EMBL/GenBank/DDBJ whole genome shotgun (WGS) entry which is preliminary data.</text>
</comment>
<reference evidence="1" key="1">
    <citation type="submission" date="2022-04" db="EMBL/GenBank/DDBJ databases">
        <title>Chromosome-scale genome assembly of Holotrichia oblita Faldermann.</title>
        <authorList>
            <person name="Rongchong L."/>
        </authorList>
    </citation>
    <scope>NUCLEOTIDE SEQUENCE</scope>
    <source>
        <strain evidence="1">81SQS9</strain>
    </source>
</reference>
<gene>
    <name evidence="1" type="ORF">MML48_2g00018283</name>
</gene>
<sequence length="779" mass="87770">MNADEFRVYGKQLIDYIADYLENIRIRKVFPNDKKPGFLRELIPGSAPIDGEAWPNILQDVEDIILPGITHWQSPHMHAYFPALTSYPSMLGDMLSNAINAVGFTWASSPASTELEIIVMNWLGKMIGLPDDFLLLNNDSKGGGVIQTTASEATLTCLFAGRARMIKRYEKKIAEFDPAELNARLVAYCSNQAHSSVEKAGLIGLVKTRLLEPDNNLSLRGETLLKAIKKDRENGLIPFWVCATLGSTGACSFDNLAEISAVCASENVWLHVDAAYAGSAFICPEFRIWLKGIDKADSIAFNPSKWLLVHFDCTAMWIKDSTALHSSFVVNPLYLQHDNSGLAVDYMGVRLARKFELLVLSDKRFEIPAARHLGLVTFRLKGENALTEELLKRTNSRGNIHCVPAALPGDIYIIRFTVTSQYTTVEDIVKDWHEIKIVADQILREVEYPLDGYRAKVPLKHMRRRIRGILMSGKQFSLDSRLDLFHGIETNPEAKCASAPSAAHPPLLEAYHEYDESEEEQKTNGDQLIVPQRHHRSKSVDHQVPLIIENDPGRIKFETKGVRLARKFELLVLSDKRFEIPAARHLGLVTFRLKGENALTEELLKRTNSRGNIHCVPAALPGDIYIIRFTVTSQYTTVEDIVKDWHEIKIVADQILREVEYPLDGYRAKVPLKHMRRRIRGILMSGKQFSLDSRLDLFHGIETNPEAKCASAPSAAHPPLLEAYHEYDESEEEQKTNGDQLIVPQRHHRSKSVDHQVPLIIENDPGSKCTKCGHDLKML</sequence>
<evidence type="ECO:0000313" key="1">
    <source>
        <dbReference type="EMBL" id="KAI4468718.1"/>
    </source>
</evidence>
<keyword evidence="2" id="KW-1185">Reference proteome</keyword>
<name>A0ACB9TPM3_HOLOL</name>
<proteinExistence type="predicted"/>
<dbReference type="EMBL" id="CM043016">
    <property type="protein sequence ID" value="KAI4468718.1"/>
    <property type="molecule type" value="Genomic_DNA"/>
</dbReference>